<feature type="compositionally biased region" description="Basic and acidic residues" evidence="1">
    <location>
        <begin position="407"/>
        <end position="417"/>
    </location>
</feature>
<dbReference type="AlphaFoldDB" id="E5A5L9"/>
<dbReference type="Proteomes" id="UP000002668">
    <property type="component" value="Genome"/>
</dbReference>
<dbReference type="InParanoid" id="E5A5L9"/>
<dbReference type="eggNOG" id="ENOG502S0I5">
    <property type="taxonomic scope" value="Eukaryota"/>
</dbReference>
<dbReference type="InterPro" id="IPR029063">
    <property type="entry name" value="SAM-dependent_MTases_sf"/>
</dbReference>
<accession>E5A5L9</accession>
<proteinExistence type="predicted"/>
<dbReference type="GeneID" id="13282392"/>
<feature type="region of interest" description="Disordered" evidence="1">
    <location>
        <begin position="62"/>
        <end position="98"/>
    </location>
</feature>
<dbReference type="SUPFAM" id="SSF53335">
    <property type="entry name" value="S-adenosyl-L-methionine-dependent methyltransferases"/>
    <property type="match status" value="1"/>
</dbReference>
<dbReference type="VEuPathDB" id="FungiDB:LEMA_P081560.1"/>
<protein>
    <submittedName>
        <fullName evidence="2">Predicted protein</fullName>
    </submittedName>
</protein>
<keyword evidence="3" id="KW-1185">Reference proteome</keyword>
<evidence type="ECO:0000256" key="1">
    <source>
        <dbReference type="SAM" id="MobiDB-lite"/>
    </source>
</evidence>
<sequence length="427" mass="47754">MDNHELTCFRVCLDVTILASTQRWSRGKYFSMLQLQDLVMSQFPLRQFGQVLRNATWKVHSRRTSDLPHTSTTKVPHTSSSSSPPTANMTSTPTPYPTKAYTPRYPKWPYSPSDFQRTDPTPDALFYHHPRLVTHIDDAAITRLTAYYAAALPQTGTLLDLCTSWKSFYPPSLHTAIHSHHLTVYGLGLNALEMQQNPVFRDQAHWRVFDLNAPPYQVRAAWPQVQCAFDAVTCVVSIDYLVEPLEVCRGLLDVTAEGGRVHFVLSNRCFATKVVRKWMMLDEQARLELVGDYLHFSGWQHVEIVDLCARDEAGKRIADDTGRVVVRDAGLPDHLDPLWVVAIILGLIPAIRSISPTNAVVTRPHTGSACMWHVCACILCCTIPSSSAMYVGSVMIGGKYWGNGKAKNDGKGNEKRGIGAMRTSISR</sequence>
<dbReference type="PANTHER" id="PTHR43036:SF2">
    <property type="entry name" value="OS04G0481300 PROTEIN"/>
    <property type="match status" value="1"/>
</dbReference>
<evidence type="ECO:0000313" key="3">
    <source>
        <dbReference type="Proteomes" id="UP000002668"/>
    </source>
</evidence>
<dbReference type="HOGENOM" id="CLU_642616_0_0_1"/>
<dbReference type="PANTHER" id="PTHR43036">
    <property type="entry name" value="OSJNBB0011N17.9 PROTEIN"/>
    <property type="match status" value="1"/>
</dbReference>
<feature type="compositionally biased region" description="Low complexity" evidence="1">
    <location>
        <begin position="68"/>
        <end position="98"/>
    </location>
</feature>
<evidence type="ECO:0000313" key="2">
    <source>
        <dbReference type="EMBL" id="CBX98917.1"/>
    </source>
</evidence>
<gene>
    <name evidence="2" type="ORF">LEMA_P081560.1</name>
</gene>
<organism evidence="3">
    <name type="scientific">Leptosphaeria maculans (strain JN3 / isolate v23.1.3 / race Av1-4-5-6-7-8)</name>
    <name type="common">Blackleg fungus</name>
    <name type="synonym">Phoma lingam</name>
    <dbReference type="NCBI Taxonomy" id="985895"/>
    <lineage>
        <taxon>Eukaryota</taxon>
        <taxon>Fungi</taxon>
        <taxon>Dikarya</taxon>
        <taxon>Ascomycota</taxon>
        <taxon>Pezizomycotina</taxon>
        <taxon>Dothideomycetes</taxon>
        <taxon>Pleosporomycetidae</taxon>
        <taxon>Pleosporales</taxon>
        <taxon>Pleosporineae</taxon>
        <taxon>Leptosphaeriaceae</taxon>
        <taxon>Plenodomus</taxon>
        <taxon>Plenodomus lingam/Leptosphaeria maculans species complex</taxon>
    </lineage>
</organism>
<reference evidence="3" key="1">
    <citation type="journal article" date="2011" name="Nat. Commun.">
        <title>Effector diversification within compartments of the Leptosphaeria maculans genome affected by Repeat-Induced Point mutations.</title>
        <authorList>
            <person name="Rouxel T."/>
            <person name="Grandaubert J."/>
            <person name="Hane J.K."/>
            <person name="Hoede C."/>
            <person name="van de Wouw A.P."/>
            <person name="Couloux A."/>
            <person name="Dominguez V."/>
            <person name="Anthouard V."/>
            <person name="Bally P."/>
            <person name="Bourras S."/>
            <person name="Cozijnsen A.J."/>
            <person name="Ciuffetti L.M."/>
            <person name="Degrave A."/>
            <person name="Dilmaghani A."/>
            <person name="Duret L."/>
            <person name="Fudal I."/>
            <person name="Goodwin S.B."/>
            <person name="Gout L."/>
            <person name="Glaser N."/>
            <person name="Linglin J."/>
            <person name="Kema G.H.J."/>
            <person name="Lapalu N."/>
            <person name="Lawrence C.B."/>
            <person name="May K."/>
            <person name="Meyer M."/>
            <person name="Ollivier B."/>
            <person name="Poulain J."/>
            <person name="Schoch C.L."/>
            <person name="Simon A."/>
            <person name="Spatafora J.W."/>
            <person name="Stachowiak A."/>
            <person name="Turgeon B.G."/>
            <person name="Tyler B.M."/>
            <person name="Vincent D."/>
            <person name="Weissenbach J."/>
            <person name="Amselem J."/>
            <person name="Quesneville H."/>
            <person name="Oliver R.P."/>
            <person name="Wincker P."/>
            <person name="Balesdent M.-H."/>
            <person name="Howlett B.J."/>
        </authorList>
    </citation>
    <scope>NUCLEOTIDE SEQUENCE [LARGE SCALE GENOMIC DNA]</scope>
    <source>
        <strain evidence="3">JN3 / isolate v23.1.3 / race Av1-4-5-6-7-8</strain>
    </source>
</reference>
<name>E5A5L9_LEPMJ</name>
<dbReference type="OrthoDB" id="2013972at2759"/>
<dbReference type="Gene3D" id="3.40.50.150">
    <property type="entry name" value="Vaccinia Virus protein VP39"/>
    <property type="match status" value="1"/>
</dbReference>
<dbReference type="EMBL" id="FP929134">
    <property type="protein sequence ID" value="CBX98917.1"/>
    <property type="molecule type" value="Genomic_DNA"/>
</dbReference>
<feature type="region of interest" description="Disordered" evidence="1">
    <location>
        <begin position="407"/>
        <end position="427"/>
    </location>
</feature>